<dbReference type="InterPro" id="IPR050343">
    <property type="entry name" value="RsuA_PseudoU_synthase"/>
</dbReference>
<dbReference type="FunFam" id="3.10.290.10:FF:000003">
    <property type="entry name" value="Pseudouridine synthase"/>
    <property type="match status" value="1"/>
</dbReference>
<dbReference type="Gene3D" id="3.30.70.1560">
    <property type="entry name" value="Alpha-L RNA-binding motif"/>
    <property type="match status" value="1"/>
</dbReference>
<dbReference type="GO" id="GO:0006364">
    <property type="term" value="P:rRNA processing"/>
    <property type="evidence" value="ECO:0007669"/>
    <property type="project" value="UniProtKB-ARBA"/>
</dbReference>
<dbReference type="InterPro" id="IPR036986">
    <property type="entry name" value="S4_RNA-bd_sf"/>
</dbReference>
<dbReference type="InterPro" id="IPR018496">
    <property type="entry name" value="PsdUridine_synth_RsuA/RluB_CS"/>
</dbReference>
<evidence type="ECO:0000259" key="3">
    <source>
        <dbReference type="SMART" id="SM00363"/>
    </source>
</evidence>
<dbReference type="PROSITE" id="PS50889">
    <property type="entry name" value="S4"/>
    <property type="match status" value="1"/>
</dbReference>
<evidence type="ECO:0000313" key="4">
    <source>
        <dbReference type="EMBL" id="SVD22195.1"/>
    </source>
</evidence>
<name>A0A382TK94_9ZZZZ</name>
<protein>
    <recommendedName>
        <fullName evidence="3">RNA-binding S4 domain-containing protein</fullName>
    </recommendedName>
</protein>
<feature type="domain" description="RNA-binding S4" evidence="3">
    <location>
        <begin position="7"/>
        <end position="68"/>
    </location>
</feature>
<dbReference type="PANTHER" id="PTHR47683">
    <property type="entry name" value="PSEUDOURIDINE SYNTHASE FAMILY PROTEIN-RELATED"/>
    <property type="match status" value="1"/>
</dbReference>
<dbReference type="InterPro" id="IPR042092">
    <property type="entry name" value="PsdUridine_s_RsuA/RluB/E/F_cat"/>
</dbReference>
<dbReference type="SUPFAM" id="SSF55174">
    <property type="entry name" value="Alpha-L RNA-binding motif"/>
    <property type="match status" value="1"/>
</dbReference>
<feature type="non-terminal residue" evidence="4">
    <location>
        <position position="189"/>
    </location>
</feature>
<dbReference type="SMART" id="SM00363">
    <property type="entry name" value="S4"/>
    <property type="match status" value="1"/>
</dbReference>
<dbReference type="CDD" id="cd00165">
    <property type="entry name" value="S4"/>
    <property type="match status" value="1"/>
</dbReference>
<dbReference type="GO" id="GO:0001522">
    <property type="term" value="P:pseudouridine synthesis"/>
    <property type="evidence" value="ECO:0007669"/>
    <property type="project" value="InterPro"/>
</dbReference>
<dbReference type="Pfam" id="PF00849">
    <property type="entry name" value="PseudoU_synth_2"/>
    <property type="match status" value="1"/>
</dbReference>
<evidence type="ECO:0000256" key="2">
    <source>
        <dbReference type="ARBA" id="ARBA00023235"/>
    </source>
</evidence>
<dbReference type="SUPFAM" id="SSF55120">
    <property type="entry name" value="Pseudouridine synthase"/>
    <property type="match status" value="1"/>
</dbReference>
<dbReference type="InterPro" id="IPR020103">
    <property type="entry name" value="PsdUridine_synth_cat_dom_sf"/>
</dbReference>
<gene>
    <name evidence="4" type="ORF">METZ01_LOCUS375049</name>
</gene>
<reference evidence="4" key="1">
    <citation type="submission" date="2018-05" db="EMBL/GenBank/DDBJ databases">
        <authorList>
            <person name="Lanie J.A."/>
            <person name="Ng W.-L."/>
            <person name="Kazmierczak K.M."/>
            <person name="Andrzejewski T.M."/>
            <person name="Davidsen T.M."/>
            <person name="Wayne K.J."/>
            <person name="Tettelin H."/>
            <person name="Glass J.I."/>
            <person name="Rusch D."/>
            <person name="Podicherti R."/>
            <person name="Tsui H.-C.T."/>
            <person name="Winkler M.E."/>
        </authorList>
    </citation>
    <scope>NUCLEOTIDE SEQUENCE</scope>
</reference>
<sequence>MTQKGSERIAKRLARAGLCSRREGESWIHEGRVSVDGTVLTSPAITVSIHSSIKVDGKLIPTPAEPRLWRYHKPCGLLTTHRDPQGRPTVFNSLPTGFPRMISVGRLDINSEGLLLLTNNGDLARRLELPGTGLLRRYRVRVYGIPDGSELKALKKGIVVNGVHYGPIFATLDRQLRRNAWLSLTLREG</sequence>
<dbReference type="InterPro" id="IPR002942">
    <property type="entry name" value="S4_RNA-bd"/>
</dbReference>
<dbReference type="GO" id="GO:0009982">
    <property type="term" value="F:pseudouridine synthase activity"/>
    <property type="evidence" value="ECO:0007669"/>
    <property type="project" value="InterPro"/>
</dbReference>
<dbReference type="AlphaFoldDB" id="A0A382TK94"/>
<accession>A0A382TK94</accession>
<dbReference type="Gene3D" id="3.10.290.10">
    <property type="entry name" value="RNA-binding S4 domain"/>
    <property type="match status" value="1"/>
</dbReference>
<dbReference type="EMBL" id="UINC01137076">
    <property type="protein sequence ID" value="SVD22195.1"/>
    <property type="molecule type" value="Genomic_DNA"/>
</dbReference>
<dbReference type="PANTHER" id="PTHR47683:SF3">
    <property type="entry name" value="RIBOSOMAL LARGE SUBUNIT PSEUDOURIDINE SYNTHASE B"/>
    <property type="match status" value="1"/>
</dbReference>
<dbReference type="Gene3D" id="3.30.70.580">
    <property type="entry name" value="Pseudouridine synthase I, catalytic domain, N-terminal subdomain"/>
    <property type="match status" value="1"/>
</dbReference>
<dbReference type="InterPro" id="IPR006145">
    <property type="entry name" value="PsdUridine_synth_RsuA/RluA"/>
</dbReference>
<proteinExistence type="inferred from homology"/>
<dbReference type="GO" id="GO:0003723">
    <property type="term" value="F:RNA binding"/>
    <property type="evidence" value="ECO:0007669"/>
    <property type="project" value="InterPro"/>
</dbReference>
<dbReference type="InterPro" id="IPR020094">
    <property type="entry name" value="TruA/RsuA/RluB/E/F_N"/>
</dbReference>
<organism evidence="4">
    <name type="scientific">marine metagenome</name>
    <dbReference type="NCBI Taxonomy" id="408172"/>
    <lineage>
        <taxon>unclassified sequences</taxon>
        <taxon>metagenomes</taxon>
        <taxon>ecological metagenomes</taxon>
    </lineage>
</organism>
<comment type="similarity">
    <text evidence="1">Belongs to the pseudouridine synthase RsuA family.</text>
</comment>
<dbReference type="Pfam" id="PF01479">
    <property type="entry name" value="S4"/>
    <property type="match status" value="1"/>
</dbReference>
<keyword evidence="2" id="KW-0413">Isomerase</keyword>
<evidence type="ECO:0000256" key="1">
    <source>
        <dbReference type="ARBA" id="ARBA00008348"/>
    </source>
</evidence>
<dbReference type="PROSITE" id="PS01149">
    <property type="entry name" value="PSI_RSU"/>
    <property type="match status" value="1"/>
</dbReference>